<keyword evidence="6" id="KW-0802">TPR repeat</keyword>
<dbReference type="SUPFAM" id="SSF46565">
    <property type="entry name" value="Chaperone J-domain"/>
    <property type="match status" value="1"/>
</dbReference>
<dbReference type="PROSITE" id="PS00636">
    <property type="entry name" value="DNAJ_1"/>
    <property type="match status" value="1"/>
</dbReference>
<feature type="domain" description="J" evidence="8">
    <location>
        <begin position="207"/>
        <end position="271"/>
    </location>
</feature>
<feature type="region of interest" description="Disordered" evidence="7">
    <location>
        <begin position="133"/>
        <end position="194"/>
    </location>
</feature>
<dbReference type="InterPro" id="IPR015399">
    <property type="entry name" value="DUF1977_DnaJ-like"/>
</dbReference>
<dbReference type="InterPro" id="IPR019734">
    <property type="entry name" value="TPR_rpt"/>
</dbReference>
<evidence type="ECO:0000256" key="6">
    <source>
        <dbReference type="PROSITE-ProRule" id="PRU00339"/>
    </source>
</evidence>
<dbReference type="SMART" id="SM00271">
    <property type="entry name" value="DnaJ"/>
    <property type="match status" value="1"/>
</dbReference>
<protein>
    <recommendedName>
        <fullName evidence="8">J domain-containing protein</fullName>
    </recommendedName>
</protein>
<dbReference type="AlphaFoldDB" id="A0AAW1NZK8"/>
<keyword evidence="4" id="KW-1133">Transmembrane helix</keyword>
<dbReference type="Pfam" id="PF00226">
    <property type="entry name" value="DnaJ"/>
    <property type="match status" value="1"/>
</dbReference>
<reference evidence="9 10" key="1">
    <citation type="journal article" date="2024" name="Nat. Commun.">
        <title>Phylogenomics reveals the evolutionary origins of lichenization in chlorophyte algae.</title>
        <authorList>
            <person name="Puginier C."/>
            <person name="Libourel C."/>
            <person name="Otte J."/>
            <person name="Skaloud P."/>
            <person name="Haon M."/>
            <person name="Grisel S."/>
            <person name="Petersen M."/>
            <person name="Berrin J.G."/>
            <person name="Delaux P.M."/>
            <person name="Dal Grande F."/>
            <person name="Keller J."/>
        </authorList>
    </citation>
    <scope>NUCLEOTIDE SEQUENCE [LARGE SCALE GENOMIC DNA]</scope>
    <source>
        <strain evidence="9 10">SAG 2036</strain>
    </source>
</reference>
<dbReference type="InterPro" id="IPR036869">
    <property type="entry name" value="J_dom_sf"/>
</dbReference>
<dbReference type="GO" id="GO:0005789">
    <property type="term" value="C:endoplasmic reticulum membrane"/>
    <property type="evidence" value="ECO:0007669"/>
    <property type="project" value="UniProtKB-SubCell"/>
</dbReference>
<proteinExistence type="predicted"/>
<dbReference type="GO" id="GO:0071218">
    <property type="term" value="P:cellular response to misfolded protein"/>
    <property type="evidence" value="ECO:0007669"/>
    <property type="project" value="TreeGrafter"/>
</dbReference>
<dbReference type="PANTHER" id="PTHR43908">
    <property type="entry name" value="AT29763P-RELATED"/>
    <property type="match status" value="1"/>
</dbReference>
<dbReference type="InterPro" id="IPR018253">
    <property type="entry name" value="DnaJ_domain_CS"/>
</dbReference>
<dbReference type="GO" id="GO:0030544">
    <property type="term" value="F:Hsp70 protein binding"/>
    <property type="evidence" value="ECO:0007669"/>
    <property type="project" value="TreeGrafter"/>
</dbReference>
<dbReference type="PROSITE" id="PS50076">
    <property type="entry name" value="DNAJ_2"/>
    <property type="match status" value="1"/>
</dbReference>
<feature type="compositionally biased region" description="Low complexity" evidence="7">
    <location>
        <begin position="135"/>
        <end position="168"/>
    </location>
</feature>
<dbReference type="CDD" id="cd06257">
    <property type="entry name" value="DnaJ"/>
    <property type="match status" value="1"/>
</dbReference>
<dbReference type="PROSITE" id="PS50005">
    <property type="entry name" value="TPR"/>
    <property type="match status" value="1"/>
</dbReference>
<sequence>MSSHCGKRYPGRACCIQSNKALAGVSFRSPGSRIESAWRRVSLGYLTEPLPHRLRPYRRGFTGALSRVSRRLEACVEHSMADAANAGEAERCLDIARAALQAGDSAKAVRFAEKALKLHPHDEARKVLRAARTRAGQANGAPPAGPSSSTFQRSASSGAHSSARPPSGTFSRNASSSDAGPSESQAEDTSTPEERELVRAILSKKDNLYAVLNIERNATDDEIKKAYRKLALKLHPDKNKARGADEAFKVVSKAFSCLSDSDKRSRYDRYGDETPGLARTRSGTPQGFDAEEIFNAFFGFAPGGFNRGPMMRAHGPFGGGPFGAFPHQQQGGGGQQQGNPLLGLITVLPLIAILLTSFLFNSADPVWALDRNGGYVYELSTGKLNVPFFVKSVTEYDRQYPAASLNRIRLEREVEGAFHERLQRRCYLEQMEKQRMSRWGGTTRAQALKMPACQEYNEIFGNRQYYTSSAF</sequence>
<keyword evidence="5" id="KW-0472">Membrane</keyword>
<dbReference type="InterPro" id="IPR051100">
    <property type="entry name" value="DnaJ_subfamily_B/C"/>
</dbReference>
<evidence type="ECO:0000256" key="2">
    <source>
        <dbReference type="ARBA" id="ARBA00022692"/>
    </source>
</evidence>
<keyword evidence="2" id="KW-0812">Transmembrane</keyword>
<dbReference type="PRINTS" id="PR00625">
    <property type="entry name" value="JDOMAIN"/>
</dbReference>
<evidence type="ECO:0000256" key="7">
    <source>
        <dbReference type="SAM" id="MobiDB-lite"/>
    </source>
</evidence>
<organism evidence="9 10">
    <name type="scientific">Symbiochloris irregularis</name>
    <dbReference type="NCBI Taxonomy" id="706552"/>
    <lineage>
        <taxon>Eukaryota</taxon>
        <taxon>Viridiplantae</taxon>
        <taxon>Chlorophyta</taxon>
        <taxon>core chlorophytes</taxon>
        <taxon>Trebouxiophyceae</taxon>
        <taxon>Trebouxiales</taxon>
        <taxon>Trebouxiaceae</taxon>
        <taxon>Symbiochloris</taxon>
    </lineage>
</organism>
<evidence type="ECO:0000259" key="8">
    <source>
        <dbReference type="PROSITE" id="PS50076"/>
    </source>
</evidence>
<feature type="compositionally biased region" description="Polar residues" evidence="7">
    <location>
        <begin position="169"/>
        <end position="189"/>
    </location>
</feature>
<dbReference type="Proteomes" id="UP001465755">
    <property type="component" value="Unassembled WGS sequence"/>
</dbReference>
<gene>
    <name evidence="9" type="ORF">WJX73_007854</name>
</gene>
<evidence type="ECO:0000256" key="4">
    <source>
        <dbReference type="ARBA" id="ARBA00022989"/>
    </source>
</evidence>
<name>A0AAW1NZK8_9CHLO</name>
<keyword evidence="10" id="KW-1185">Reference proteome</keyword>
<dbReference type="InterPro" id="IPR001623">
    <property type="entry name" value="DnaJ_domain"/>
</dbReference>
<evidence type="ECO:0000256" key="1">
    <source>
        <dbReference type="ARBA" id="ARBA00004389"/>
    </source>
</evidence>
<dbReference type="PANTHER" id="PTHR43908:SF3">
    <property type="entry name" value="AT29763P-RELATED"/>
    <property type="match status" value="1"/>
</dbReference>
<feature type="repeat" description="TPR" evidence="6">
    <location>
        <begin position="89"/>
        <end position="122"/>
    </location>
</feature>
<comment type="subcellular location">
    <subcellularLocation>
        <location evidence="1">Endoplasmic reticulum membrane</location>
        <topology evidence="1">Single-pass membrane protein</topology>
    </subcellularLocation>
</comment>
<keyword evidence="3" id="KW-0256">Endoplasmic reticulum</keyword>
<evidence type="ECO:0000313" key="9">
    <source>
        <dbReference type="EMBL" id="KAK9798950.1"/>
    </source>
</evidence>
<evidence type="ECO:0000256" key="3">
    <source>
        <dbReference type="ARBA" id="ARBA00022824"/>
    </source>
</evidence>
<accession>A0AAW1NZK8</accession>
<evidence type="ECO:0000256" key="5">
    <source>
        <dbReference type="ARBA" id="ARBA00023136"/>
    </source>
</evidence>
<dbReference type="Gene3D" id="1.10.287.110">
    <property type="entry name" value="DnaJ domain"/>
    <property type="match status" value="1"/>
</dbReference>
<dbReference type="Pfam" id="PF09320">
    <property type="entry name" value="DUF1977"/>
    <property type="match status" value="1"/>
</dbReference>
<evidence type="ECO:0000313" key="10">
    <source>
        <dbReference type="Proteomes" id="UP001465755"/>
    </source>
</evidence>
<dbReference type="EMBL" id="JALJOQ010000094">
    <property type="protein sequence ID" value="KAK9798950.1"/>
    <property type="molecule type" value="Genomic_DNA"/>
</dbReference>
<comment type="caution">
    <text evidence="9">The sequence shown here is derived from an EMBL/GenBank/DDBJ whole genome shotgun (WGS) entry which is preliminary data.</text>
</comment>